<gene>
    <name evidence="1" type="ORF">METZ01_LOCUS21945</name>
</gene>
<evidence type="ECO:0000313" key="1">
    <source>
        <dbReference type="EMBL" id="SUZ69091.1"/>
    </source>
</evidence>
<organism evidence="1">
    <name type="scientific">marine metagenome</name>
    <dbReference type="NCBI Taxonomy" id="408172"/>
    <lineage>
        <taxon>unclassified sequences</taxon>
        <taxon>metagenomes</taxon>
        <taxon>ecological metagenomes</taxon>
    </lineage>
</organism>
<sequence>MRYWIIGAATVASIWPDIPTYADEQIISLLKQHFTTIDQGPTYLGQSIYEDNNQRVFQLEIGSSKERINEHLLYSFEALARISSYASTPYKLFVLIIHIDKYDIPIIARSKFTCCKAFYVDGTMTEKKWRDECLLMKAL</sequence>
<dbReference type="EMBL" id="UINC01001051">
    <property type="protein sequence ID" value="SUZ69091.1"/>
    <property type="molecule type" value="Genomic_DNA"/>
</dbReference>
<name>A0A381PPY9_9ZZZZ</name>
<accession>A0A381PPY9</accession>
<dbReference type="AlphaFoldDB" id="A0A381PPY9"/>
<protein>
    <submittedName>
        <fullName evidence="1">Uncharacterized protein</fullName>
    </submittedName>
</protein>
<proteinExistence type="predicted"/>
<reference evidence="1" key="1">
    <citation type="submission" date="2018-05" db="EMBL/GenBank/DDBJ databases">
        <authorList>
            <person name="Lanie J.A."/>
            <person name="Ng W.-L."/>
            <person name="Kazmierczak K.M."/>
            <person name="Andrzejewski T.M."/>
            <person name="Davidsen T.M."/>
            <person name="Wayne K.J."/>
            <person name="Tettelin H."/>
            <person name="Glass J.I."/>
            <person name="Rusch D."/>
            <person name="Podicherti R."/>
            <person name="Tsui H.-C.T."/>
            <person name="Winkler M.E."/>
        </authorList>
    </citation>
    <scope>NUCLEOTIDE SEQUENCE</scope>
</reference>